<dbReference type="Proteomes" id="UP001225788">
    <property type="component" value="Plasmid unnamed1"/>
</dbReference>
<reference evidence="2 3" key="1">
    <citation type="submission" date="2023-08" db="EMBL/GenBank/DDBJ databases">
        <title>Pathogen: clinical or host-associated sample.</title>
        <authorList>
            <person name="Hergert J."/>
            <person name="Casey R."/>
            <person name="Wagner J."/>
            <person name="Young E.L."/>
            <person name="Oakeson K.F."/>
        </authorList>
    </citation>
    <scope>NUCLEOTIDE SEQUENCE [LARGE SCALE GENOMIC DNA]</scope>
    <source>
        <strain evidence="2 3">UPHL-collab-2</strain>
        <plasmid evidence="2 3">unnamed1</plasmid>
    </source>
</reference>
<feature type="signal peptide" evidence="1">
    <location>
        <begin position="1"/>
        <end position="25"/>
    </location>
</feature>
<geneLocation type="plasmid" evidence="2 3">
    <name>unnamed1</name>
</geneLocation>
<keyword evidence="1" id="KW-0732">Signal</keyword>
<organism evidence="2 3">
    <name type="scientific">Shinella oryzae</name>
    <dbReference type="NCBI Taxonomy" id="2871820"/>
    <lineage>
        <taxon>Bacteria</taxon>
        <taxon>Pseudomonadati</taxon>
        <taxon>Pseudomonadota</taxon>
        <taxon>Alphaproteobacteria</taxon>
        <taxon>Hyphomicrobiales</taxon>
        <taxon>Rhizobiaceae</taxon>
        <taxon>Shinella</taxon>
    </lineage>
</organism>
<dbReference type="RefSeq" id="WP_306161608.1">
    <property type="nucleotide sequence ID" value="NZ_CP132315.1"/>
</dbReference>
<feature type="chain" id="PRO_5046173513" evidence="1">
    <location>
        <begin position="26"/>
        <end position="278"/>
    </location>
</feature>
<proteinExistence type="predicted"/>
<evidence type="ECO:0000313" key="3">
    <source>
        <dbReference type="Proteomes" id="UP001225788"/>
    </source>
</evidence>
<name>A0ABY9KBZ3_9HYPH</name>
<sequence length="278" mass="29445">MMSRIGKAAFLGSVTLVSIFGTAHAASKSGAVNIPDPAPGYVLADVWGEKGDGSASYALANANGSSDIVSLWYNYHFEIAGTPYYTGFTVLEPGEGSSEEGLLFGQATYRLDTDGGKSFWTLFHGQNDVGELPGVTKAEQVDDTRDPVQYVTSNQHVVLAVPTTIFEAGETINNFTIFSFDPEKNDRGDYKGWAYLGSVAAGGENSANCGDDLPTPCVSSTGKLSFVSPVSGTMPVIRVDMSGTQVEGPGKTRTLGANDAVDYTFDENTRQYQQPAGN</sequence>
<evidence type="ECO:0000256" key="1">
    <source>
        <dbReference type="SAM" id="SignalP"/>
    </source>
</evidence>
<dbReference type="EMBL" id="CP132315">
    <property type="protein sequence ID" value="WLS05134.1"/>
    <property type="molecule type" value="Genomic_DNA"/>
</dbReference>
<protein>
    <submittedName>
        <fullName evidence="2">Uncharacterized protein</fullName>
    </submittedName>
</protein>
<evidence type="ECO:0000313" key="2">
    <source>
        <dbReference type="EMBL" id="WLS05134.1"/>
    </source>
</evidence>
<keyword evidence="2" id="KW-0614">Plasmid</keyword>
<keyword evidence="3" id="KW-1185">Reference proteome</keyword>
<accession>A0ABY9KBZ3</accession>
<gene>
    <name evidence="2" type="ORF">Q9315_23515</name>
</gene>